<protein>
    <submittedName>
        <fullName evidence="1">CoA transferase</fullName>
    </submittedName>
</protein>
<dbReference type="Proteomes" id="UP001595607">
    <property type="component" value="Unassembled WGS sequence"/>
</dbReference>
<dbReference type="PANTHER" id="PTHR48228">
    <property type="entry name" value="SUCCINYL-COA--D-CITRAMALATE COA-TRANSFERASE"/>
    <property type="match status" value="1"/>
</dbReference>
<proteinExistence type="predicted"/>
<comment type="caution">
    <text evidence="1">The sequence shown here is derived from an EMBL/GenBank/DDBJ whole genome shotgun (WGS) entry which is preliminary data.</text>
</comment>
<gene>
    <name evidence="1" type="ORF">ACFONP_00320</name>
</gene>
<dbReference type="RefSeq" id="WP_378992156.1">
    <property type="nucleotide sequence ID" value="NZ_JBHRVA010000001.1"/>
</dbReference>
<accession>A0ABV7M8T2</accession>
<dbReference type="GO" id="GO:0016740">
    <property type="term" value="F:transferase activity"/>
    <property type="evidence" value="ECO:0007669"/>
    <property type="project" value="UniProtKB-KW"/>
</dbReference>
<dbReference type="InterPro" id="IPR023606">
    <property type="entry name" value="CoA-Trfase_III_dom_1_sf"/>
</dbReference>
<keyword evidence="1" id="KW-0808">Transferase</keyword>
<name>A0ABV7M8T2_9PROT</name>
<dbReference type="InterPro" id="IPR003673">
    <property type="entry name" value="CoA-Trfase_fam_III"/>
</dbReference>
<dbReference type="InterPro" id="IPR050509">
    <property type="entry name" value="CoA-transferase_III"/>
</dbReference>
<dbReference type="EMBL" id="JBHRVA010000001">
    <property type="protein sequence ID" value="MFC3301172.1"/>
    <property type="molecule type" value="Genomic_DNA"/>
</dbReference>
<sequence length="274" mass="28941">MPQSEDLPLSGFRAVSIATNLPGPVATVRLAALGMDVLKIEPPSGDLLSMGAKAWYDEVCGASAAVESLDLRASEDRERFDAHLRDADLLITSHRRSGLQRLGITEEALASLNPGLCWVEIVGDTENPDVPGHDLTYQAEVGLVDGTAMPRTVIADMAGADDAVAASLSLLLARERGKAARHAVVGLKQAAERFAQPVRHGLTVDGGVLSGALNAYAIYPLKDGFVACAAIEPHFAMRFAALAGDDPRQFFSGKTVAEVDALAADNDLPLKSFR</sequence>
<dbReference type="PANTHER" id="PTHR48228:SF5">
    <property type="entry name" value="ALPHA-METHYLACYL-COA RACEMASE"/>
    <property type="match status" value="1"/>
</dbReference>
<evidence type="ECO:0000313" key="1">
    <source>
        <dbReference type="EMBL" id="MFC3301172.1"/>
    </source>
</evidence>
<organism evidence="1 2">
    <name type="scientific">Parvularcula lutaonensis</name>
    <dbReference type="NCBI Taxonomy" id="491923"/>
    <lineage>
        <taxon>Bacteria</taxon>
        <taxon>Pseudomonadati</taxon>
        <taxon>Pseudomonadota</taxon>
        <taxon>Alphaproteobacteria</taxon>
        <taxon>Parvularculales</taxon>
        <taxon>Parvularculaceae</taxon>
        <taxon>Parvularcula</taxon>
    </lineage>
</organism>
<dbReference type="Pfam" id="PF02515">
    <property type="entry name" value="CoA_transf_3"/>
    <property type="match status" value="1"/>
</dbReference>
<reference evidence="2" key="1">
    <citation type="journal article" date="2019" name="Int. J. Syst. Evol. Microbiol.">
        <title>The Global Catalogue of Microorganisms (GCM) 10K type strain sequencing project: providing services to taxonomists for standard genome sequencing and annotation.</title>
        <authorList>
            <consortium name="The Broad Institute Genomics Platform"/>
            <consortium name="The Broad Institute Genome Sequencing Center for Infectious Disease"/>
            <person name="Wu L."/>
            <person name="Ma J."/>
        </authorList>
    </citation>
    <scope>NUCLEOTIDE SEQUENCE [LARGE SCALE GENOMIC DNA]</scope>
    <source>
        <strain evidence="2">KCTC 22245</strain>
    </source>
</reference>
<dbReference type="SUPFAM" id="SSF89796">
    <property type="entry name" value="CoA-transferase family III (CaiB/BaiF)"/>
    <property type="match status" value="1"/>
</dbReference>
<keyword evidence="2" id="KW-1185">Reference proteome</keyword>
<dbReference type="Gene3D" id="3.40.50.10540">
    <property type="entry name" value="Crotonobetainyl-coa:carnitine coa-transferase, domain 1"/>
    <property type="match status" value="1"/>
</dbReference>
<evidence type="ECO:0000313" key="2">
    <source>
        <dbReference type="Proteomes" id="UP001595607"/>
    </source>
</evidence>